<evidence type="ECO:0000313" key="4">
    <source>
        <dbReference type="Proteomes" id="UP000317909"/>
    </source>
</evidence>
<reference evidence="3 4" key="1">
    <citation type="submission" date="2019-02" db="EMBL/GenBank/DDBJ databases">
        <title>Deep-cultivation of Planctomycetes and their phenomic and genomic characterization uncovers novel biology.</title>
        <authorList>
            <person name="Wiegand S."/>
            <person name="Jogler M."/>
            <person name="Boedeker C."/>
            <person name="Pinto D."/>
            <person name="Vollmers J."/>
            <person name="Rivas-Marin E."/>
            <person name="Kohn T."/>
            <person name="Peeters S.H."/>
            <person name="Heuer A."/>
            <person name="Rast P."/>
            <person name="Oberbeckmann S."/>
            <person name="Bunk B."/>
            <person name="Jeske O."/>
            <person name="Meyerdierks A."/>
            <person name="Storesund J.E."/>
            <person name="Kallscheuer N."/>
            <person name="Luecker S."/>
            <person name="Lage O.M."/>
            <person name="Pohl T."/>
            <person name="Merkel B.J."/>
            <person name="Hornburger P."/>
            <person name="Mueller R.-W."/>
            <person name="Bruemmer F."/>
            <person name="Labrenz M."/>
            <person name="Spormann A.M."/>
            <person name="Op den Camp H."/>
            <person name="Overmann J."/>
            <person name="Amann R."/>
            <person name="Jetten M.S.M."/>
            <person name="Mascher T."/>
            <person name="Medema M.H."/>
            <person name="Devos D.P."/>
            <person name="Kaster A.-K."/>
            <person name="Ovreas L."/>
            <person name="Rohde M."/>
            <person name="Galperin M.Y."/>
            <person name="Jogler C."/>
        </authorList>
    </citation>
    <scope>NUCLEOTIDE SEQUENCE [LARGE SCALE GENOMIC DNA]</scope>
    <source>
        <strain evidence="3 4">I41</strain>
    </source>
</reference>
<feature type="domain" description="LssY-like C-terminal" evidence="2">
    <location>
        <begin position="165"/>
        <end position="347"/>
    </location>
</feature>
<evidence type="ECO:0000313" key="3">
    <source>
        <dbReference type="EMBL" id="QDT73622.1"/>
    </source>
</evidence>
<keyword evidence="1" id="KW-0812">Transmembrane</keyword>
<accession>A0A517TZ29</accession>
<evidence type="ECO:0000259" key="2">
    <source>
        <dbReference type="Pfam" id="PF14067"/>
    </source>
</evidence>
<evidence type="ECO:0000256" key="1">
    <source>
        <dbReference type="SAM" id="Phobius"/>
    </source>
</evidence>
<dbReference type="EMBL" id="CP036339">
    <property type="protein sequence ID" value="QDT73622.1"/>
    <property type="molecule type" value="Genomic_DNA"/>
</dbReference>
<dbReference type="KEGG" id="llh:I41_28110"/>
<dbReference type="Proteomes" id="UP000317909">
    <property type="component" value="Chromosome"/>
</dbReference>
<organism evidence="3 4">
    <name type="scientific">Lacipirellula limnantheis</name>
    <dbReference type="NCBI Taxonomy" id="2528024"/>
    <lineage>
        <taxon>Bacteria</taxon>
        <taxon>Pseudomonadati</taxon>
        <taxon>Planctomycetota</taxon>
        <taxon>Planctomycetia</taxon>
        <taxon>Pirellulales</taxon>
        <taxon>Lacipirellulaceae</taxon>
        <taxon>Lacipirellula</taxon>
    </lineage>
</organism>
<proteinExistence type="predicted"/>
<gene>
    <name evidence="3" type="ORF">I41_28110</name>
</gene>
<dbReference type="AlphaFoldDB" id="A0A517TZ29"/>
<protein>
    <recommendedName>
        <fullName evidence="2">LssY-like C-terminal domain-containing protein</fullName>
    </recommendedName>
</protein>
<name>A0A517TZ29_9BACT</name>
<keyword evidence="1" id="KW-1133">Transmembrane helix</keyword>
<dbReference type="Pfam" id="PF14067">
    <property type="entry name" value="LssY_C"/>
    <property type="match status" value="1"/>
</dbReference>
<keyword evidence="4" id="KW-1185">Reference proteome</keyword>
<keyword evidence="1" id="KW-0472">Membrane</keyword>
<dbReference type="InterPro" id="IPR025902">
    <property type="entry name" value="LssY-like-C_dom"/>
</dbReference>
<feature type="transmembrane region" description="Helical" evidence="1">
    <location>
        <begin position="30"/>
        <end position="52"/>
    </location>
</feature>
<sequence>MRLRLVQIDPNYYTPLEAAARNHFSFAKRLSAFGLIGWIFLPLLVLIPLKLITAYRANRRMDEFFSEHAFHMRPIPPGSVSEGFVFTSIDAGMKVVPISLHSESDLLGVAALADAKDDVPVDFIFSIPVPGISVDFLSRHLSDLISPSSRKDCDVVALSAHLKEMPAATSNAKQTRNGDPLNLVVIGDFDAMLSAFIARWDESEVITLSTCWKTVRSFLLSSHYRYSPVSALYLFGRSQDIALQRSRKSINERLHLRLWLTPLRYQGESVWLGQVSRDIGVRFTYKTWNLTTHRVDPDVDEARDYVIEDLTQAERVDATSYVDGVGSCSSTAPRRNLTGDPYFTDGKRAVILLSKQRNQLHSATER</sequence>